<name>A0A0L8AC82_9GAMM</name>
<gene>
    <name evidence="2" type="ORF">W7K_08495</name>
</gene>
<organism evidence="2 3">
    <name type="scientific">Stenotrophomonas geniculata N1</name>
    <dbReference type="NCBI Taxonomy" id="1167641"/>
    <lineage>
        <taxon>Bacteria</taxon>
        <taxon>Pseudomonadati</taxon>
        <taxon>Pseudomonadota</taxon>
        <taxon>Gammaproteobacteria</taxon>
        <taxon>Lysobacterales</taxon>
        <taxon>Lysobacteraceae</taxon>
        <taxon>Stenotrophomonas</taxon>
    </lineage>
</organism>
<accession>A0A0L8AC82</accession>
<keyword evidence="1" id="KW-0732">Signal</keyword>
<proteinExistence type="predicted"/>
<feature type="signal peptide" evidence="1">
    <location>
        <begin position="1"/>
        <end position="25"/>
    </location>
</feature>
<evidence type="ECO:0000313" key="3">
    <source>
        <dbReference type="Proteomes" id="UP000036890"/>
    </source>
</evidence>
<dbReference type="OrthoDB" id="6039256at2"/>
<dbReference type="RefSeq" id="WP_010484956.1">
    <property type="nucleotide sequence ID" value="NZ_AJLO02000016.1"/>
</dbReference>
<evidence type="ECO:0008006" key="4">
    <source>
        <dbReference type="Google" id="ProtNLM"/>
    </source>
</evidence>
<reference evidence="2 3" key="1">
    <citation type="journal article" date="2012" name="J. Bacteriol.">
        <title>Genome sequence of a novel nicotine-degrading strain, Pseudomonas geniculata N1.</title>
        <authorList>
            <person name="Tang H."/>
            <person name="Yu H."/>
            <person name="Tai C."/>
            <person name="Huang K."/>
            <person name="Liu Y."/>
            <person name="Wang L."/>
            <person name="Yao Y."/>
            <person name="Wu G."/>
            <person name="Xu P."/>
        </authorList>
    </citation>
    <scope>NUCLEOTIDE SEQUENCE [LARGE SCALE GENOMIC DNA]</scope>
    <source>
        <strain evidence="2 3">N1</strain>
    </source>
</reference>
<dbReference type="GeneID" id="86939109"/>
<feature type="chain" id="PRO_5005580205" description="Lipoprotein" evidence="1">
    <location>
        <begin position="26"/>
        <end position="65"/>
    </location>
</feature>
<protein>
    <recommendedName>
        <fullName evidence="4">Lipoprotein</fullName>
    </recommendedName>
</protein>
<dbReference type="AlphaFoldDB" id="A0A0L8AC82"/>
<dbReference type="EMBL" id="AJLO02000016">
    <property type="protein sequence ID" value="KOE99851.1"/>
    <property type="molecule type" value="Genomic_DNA"/>
</dbReference>
<sequence length="65" mass="6979">MKKWIKRMVAAGVLSMAVFGGTASAAWCGQPCFQLYKSCIARGGEVEQCLQEQAFCEEAMCGGNP</sequence>
<evidence type="ECO:0000313" key="2">
    <source>
        <dbReference type="EMBL" id="KOE99851.1"/>
    </source>
</evidence>
<dbReference type="Proteomes" id="UP000036890">
    <property type="component" value="Unassembled WGS sequence"/>
</dbReference>
<evidence type="ECO:0000256" key="1">
    <source>
        <dbReference type="SAM" id="SignalP"/>
    </source>
</evidence>
<comment type="caution">
    <text evidence="2">The sequence shown here is derived from an EMBL/GenBank/DDBJ whole genome shotgun (WGS) entry which is preliminary data.</text>
</comment>